<sequence length="444" mass="51204">MNNNIAAYQDLSPDNQAMITLSSNFEERSDIAQEIISRKPDFFEKWAMLFFLVLLLFLTLCTWFIKYPDIIKAEAILTGSNAPKAIIPRQTGRLTALFATNNQDVKQGEIIGWMESGADPQEIIDLRMRLDSSVKMIESRQPQLIAGLFNKRFSNLGELQVSYQTFITAWQQYNDYLISGFYARRKKFLGTDIASLQGIREKLAVQKNIRTEDHTIASQTFEMYKSLYEQKVISLEEFRKAQTNLLNKQLSIPQNDVSIISQQNQIRDKQKEIDQLDHDILQQQQTFEQALQTLRSSVGEWLRRYTIQAPVSGKIVLALPLQQGQHLEEGKLLGYINPSDSKYYMEIKLEQKNFGKVDTGMKVQLRFDAYPYQETGFLPGTLDYISNVAVDSVFLGTVRLNSQLVTNQHKTIQYKNGLKAQAVIITRDMRLLERLYYSVVRQMD</sequence>
<keyword evidence="9" id="KW-1185">Reference proteome</keyword>
<gene>
    <name evidence="8" type="ORF">SAMN04488055_1071</name>
</gene>
<organism evidence="8 9">
    <name type="scientific">Chitinophaga niabensis</name>
    <dbReference type="NCBI Taxonomy" id="536979"/>
    <lineage>
        <taxon>Bacteria</taxon>
        <taxon>Pseudomonadati</taxon>
        <taxon>Bacteroidota</taxon>
        <taxon>Chitinophagia</taxon>
        <taxon>Chitinophagales</taxon>
        <taxon>Chitinophagaceae</taxon>
        <taxon>Chitinophaga</taxon>
    </lineage>
</organism>
<evidence type="ECO:0000256" key="3">
    <source>
        <dbReference type="ARBA" id="ARBA00022989"/>
    </source>
</evidence>
<evidence type="ECO:0000256" key="6">
    <source>
        <dbReference type="SAM" id="Phobius"/>
    </source>
</evidence>
<dbReference type="Gene3D" id="2.40.30.170">
    <property type="match status" value="1"/>
</dbReference>
<proteinExistence type="predicted"/>
<evidence type="ECO:0000256" key="5">
    <source>
        <dbReference type="SAM" id="Coils"/>
    </source>
</evidence>
<protein>
    <submittedName>
        <fullName evidence="8">HlyD family secretion protein</fullName>
    </submittedName>
</protein>
<feature type="coiled-coil region" evidence="5">
    <location>
        <begin position="259"/>
        <end position="286"/>
    </location>
</feature>
<dbReference type="PANTHER" id="PTHR30386">
    <property type="entry name" value="MEMBRANE FUSION SUBUNIT OF EMRAB-TOLC MULTIDRUG EFFLUX PUMP"/>
    <property type="match status" value="1"/>
</dbReference>
<dbReference type="OrthoDB" id="7057889at2"/>
<dbReference type="InterPro" id="IPR050739">
    <property type="entry name" value="MFP"/>
</dbReference>
<evidence type="ECO:0000313" key="9">
    <source>
        <dbReference type="Proteomes" id="UP000185003"/>
    </source>
</evidence>
<keyword evidence="5" id="KW-0175">Coiled coil</keyword>
<keyword evidence="4 6" id="KW-0472">Membrane</keyword>
<dbReference type="PRINTS" id="PR01490">
    <property type="entry name" value="RTXTOXIND"/>
</dbReference>
<evidence type="ECO:0000256" key="2">
    <source>
        <dbReference type="ARBA" id="ARBA00022692"/>
    </source>
</evidence>
<evidence type="ECO:0000256" key="1">
    <source>
        <dbReference type="ARBA" id="ARBA00004167"/>
    </source>
</evidence>
<feature type="domain" description="AprE-like beta-barrel" evidence="7">
    <location>
        <begin position="345"/>
        <end position="427"/>
    </location>
</feature>
<name>A0A1N6DTX6_9BACT</name>
<keyword evidence="2 6" id="KW-0812">Transmembrane</keyword>
<evidence type="ECO:0000259" key="7">
    <source>
        <dbReference type="Pfam" id="PF26002"/>
    </source>
</evidence>
<keyword evidence="3 6" id="KW-1133">Transmembrane helix</keyword>
<dbReference type="InterPro" id="IPR058982">
    <property type="entry name" value="Beta-barrel_AprE"/>
</dbReference>
<dbReference type="AlphaFoldDB" id="A0A1N6DTX6"/>
<dbReference type="PANTHER" id="PTHR30386:SF26">
    <property type="entry name" value="TRANSPORT PROTEIN COMB"/>
    <property type="match status" value="1"/>
</dbReference>
<dbReference type="STRING" id="536979.SAMN04488055_1071"/>
<dbReference type="GO" id="GO:0016020">
    <property type="term" value="C:membrane"/>
    <property type="evidence" value="ECO:0007669"/>
    <property type="project" value="UniProtKB-SubCell"/>
</dbReference>
<reference evidence="9" key="1">
    <citation type="submission" date="2016-11" db="EMBL/GenBank/DDBJ databases">
        <authorList>
            <person name="Varghese N."/>
            <person name="Submissions S."/>
        </authorList>
    </citation>
    <scope>NUCLEOTIDE SEQUENCE [LARGE SCALE GENOMIC DNA]</scope>
    <source>
        <strain evidence="9">DSM 24787</strain>
    </source>
</reference>
<dbReference type="RefSeq" id="WP_074238249.1">
    <property type="nucleotide sequence ID" value="NZ_FSRA01000001.1"/>
</dbReference>
<evidence type="ECO:0000313" key="8">
    <source>
        <dbReference type="EMBL" id="SIN74144.1"/>
    </source>
</evidence>
<dbReference type="Pfam" id="PF26002">
    <property type="entry name" value="Beta-barrel_AprE"/>
    <property type="match status" value="1"/>
</dbReference>
<accession>A0A1N6DTX6</accession>
<dbReference type="Proteomes" id="UP000185003">
    <property type="component" value="Unassembled WGS sequence"/>
</dbReference>
<feature type="transmembrane region" description="Helical" evidence="6">
    <location>
        <begin position="46"/>
        <end position="65"/>
    </location>
</feature>
<comment type="subcellular location">
    <subcellularLocation>
        <location evidence="1">Membrane</location>
        <topology evidence="1">Single-pass membrane protein</topology>
    </subcellularLocation>
</comment>
<evidence type="ECO:0000256" key="4">
    <source>
        <dbReference type="ARBA" id="ARBA00023136"/>
    </source>
</evidence>
<dbReference type="EMBL" id="FSRA01000001">
    <property type="protein sequence ID" value="SIN74144.1"/>
    <property type="molecule type" value="Genomic_DNA"/>
</dbReference>